<reference evidence="1" key="1">
    <citation type="submission" date="2015-06" db="UniProtKB">
        <authorList>
            <consortium name="EnsemblPlants"/>
        </authorList>
    </citation>
    <scope>IDENTIFICATION</scope>
</reference>
<dbReference type="GO" id="GO:0008195">
    <property type="term" value="F:phosphatidate phosphatase activity"/>
    <property type="evidence" value="ECO:0007669"/>
    <property type="project" value="TreeGrafter"/>
</dbReference>
<dbReference type="GO" id="GO:0046839">
    <property type="term" value="P:phospholipid dephosphorylation"/>
    <property type="evidence" value="ECO:0007669"/>
    <property type="project" value="TreeGrafter"/>
</dbReference>
<proteinExistence type="predicted"/>
<dbReference type="PANTHER" id="PTHR10165:SF99">
    <property type="entry name" value="ACID PHOSPHATASE ACP2"/>
    <property type="match status" value="1"/>
</dbReference>
<name>N1QXZ5_AEGTA</name>
<organism evidence="1">
    <name type="scientific">Aegilops tauschii</name>
    <name type="common">Tausch's goatgrass</name>
    <name type="synonym">Aegilops squarrosa</name>
    <dbReference type="NCBI Taxonomy" id="37682"/>
    <lineage>
        <taxon>Eukaryota</taxon>
        <taxon>Viridiplantae</taxon>
        <taxon>Streptophyta</taxon>
        <taxon>Embryophyta</taxon>
        <taxon>Tracheophyta</taxon>
        <taxon>Spermatophyta</taxon>
        <taxon>Magnoliopsida</taxon>
        <taxon>Liliopsida</taxon>
        <taxon>Poales</taxon>
        <taxon>Poaceae</taxon>
        <taxon>BOP clade</taxon>
        <taxon>Pooideae</taxon>
        <taxon>Triticodae</taxon>
        <taxon>Triticeae</taxon>
        <taxon>Triticinae</taxon>
        <taxon>Aegilops</taxon>
    </lineage>
</organism>
<sequence>MASQRRIPGDPFFFFPSPHRLMSTAARRGKRTWKDRGVAAHVITYNHVTVLGHYISLEHLQHTGRMFFVVDGVLNKIEPFHRFVGSDMLTDLRYPMKDNTVPFWTVPAYDNFTTGVLCHGKASDIKEGHKSFPSGHTSSLVAVSRVDDYRHHWQDVCTGGVLGRSDMDWWLPLCATCNFFHCRLMKMVYGLTHTSGTLITRKGDTQVQPTVMDRQNSVRTGSFEGPDGLETRARFHGEPENLRYYVDLSGLNYFTNREAIEQSDKGLAGFVSCSGRQEGVGSLKME</sequence>
<dbReference type="GO" id="GO:0006644">
    <property type="term" value="P:phospholipid metabolic process"/>
    <property type="evidence" value="ECO:0007669"/>
    <property type="project" value="InterPro"/>
</dbReference>
<dbReference type="InterPro" id="IPR036938">
    <property type="entry name" value="PAP2/HPO_sf"/>
</dbReference>
<dbReference type="AlphaFoldDB" id="N1QXZ5"/>
<dbReference type="PANTHER" id="PTHR10165">
    <property type="entry name" value="LIPID PHOSPHATE PHOSPHATASE"/>
    <property type="match status" value="1"/>
</dbReference>
<protein>
    <submittedName>
        <fullName evidence="1">Lipid phosphate phosphatase 2</fullName>
    </submittedName>
</protein>
<dbReference type="GO" id="GO:0016020">
    <property type="term" value="C:membrane"/>
    <property type="evidence" value="ECO:0007669"/>
    <property type="project" value="TreeGrafter"/>
</dbReference>
<dbReference type="InterPro" id="IPR043216">
    <property type="entry name" value="PAP-like"/>
</dbReference>
<accession>N1QXZ5</accession>
<dbReference type="SUPFAM" id="SSF48317">
    <property type="entry name" value="Acid phosphatase/Vanadium-dependent haloperoxidase"/>
    <property type="match status" value="1"/>
</dbReference>
<evidence type="ECO:0000313" key="1">
    <source>
        <dbReference type="EnsemblPlants" id="EMT13326"/>
    </source>
</evidence>
<dbReference type="EnsemblPlants" id="EMT13326">
    <property type="protein sequence ID" value="EMT13326"/>
    <property type="gene ID" value="F775_24778"/>
</dbReference>